<keyword evidence="1" id="KW-0812">Transmembrane</keyword>
<keyword evidence="3" id="KW-1185">Reference proteome</keyword>
<name>A0ABQ4CUN3_9ACTN</name>
<keyword evidence="1" id="KW-1133">Transmembrane helix</keyword>
<dbReference type="EMBL" id="BONE01000037">
    <property type="protein sequence ID" value="GIF74989.1"/>
    <property type="molecule type" value="Genomic_DNA"/>
</dbReference>
<feature type="transmembrane region" description="Helical" evidence="1">
    <location>
        <begin position="38"/>
        <end position="56"/>
    </location>
</feature>
<protein>
    <submittedName>
        <fullName evidence="2">Uncharacterized protein</fullName>
    </submittedName>
</protein>
<comment type="caution">
    <text evidence="2">The sequence shown here is derived from an EMBL/GenBank/DDBJ whole genome shotgun (WGS) entry which is preliminary data.</text>
</comment>
<accession>A0ABQ4CUN3</accession>
<evidence type="ECO:0000313" key="2">
    <source>
        <dbReference type="EMBL" id="GIF74989.1"/>
    </source>
</evidence>
<organism evidence="2 3">
    <name type="scientific">Asanoa siamensis</name>
    <dbReference type="NCBI Taxonomy" id="926357"/>
    <lineage>
        <taxon>Bacteria</taxon>
        <taxon>Bacillati</taxon>
        <taxon>Actinomycetota</taxon>
        <taxon>Actinomycetes</taxon>
        <taxon>Micromonosporales</taxon>
        <taxon>Micromonosporaceae</taxon>
        <taxon>Asanoa</taxon>
    </lineage>
</organism>
<keyword evidence="1" id="KW-0472">Membrane</keyword>
<dbReference type="Proteomes" id="UP000604117">
    <property type="component" value="Unassembled WGS sequence"/>
</dbReference>
<proteinExistence type="predicted"/>
<reference evidence="2 3" key="1">
    <citation type="submission" date="2021-01" db="EMBL/GenBank/DDBJ databases">
        <title>Whole genome shotgun sequence of Asanoa siamensis NBRC 107932.</title>
        <authorList>
            <person name="Komaki H."/>
            <person name="Tamura T."/>
        </authorList>
    </citation>
    <scope>NUCLEOTIDE SEQUENCE [LARGE SCALE GENOMIC DNA]</scope>
    <source>
        <strain evidence="2 3">NBRC 107932</strain>
    </source>
</reference>
<sequence>MDERVREALVDLADEVRPAPDPYGRLRVRRARARRRRVVAAGLALAAVVAATVPLGDRGGPGITDSDANRMRTITEWAERSRTSPVRGAFGAREPGYVAELTALVGARQRAGAYDLKAPVTEVNVLYLDDIGDVRVAFVAFHLADPDPVSLWTNASGWFVARAGASAADLAEPGATSGIGDGLEPFETVSQLSDGSGDVATDATIGVAPAGCVIESAPLPDLDTWTPEPGGNLLVRTAASERREWWRVVCAGVVKDERPARAALRYEPVTEAEVDEALRDARGRVPRKLAREAVENDRREHYSTGVGPTRVLWGGKIEGARPDHHGPWNGNAIVTATPVVRGGWDVTVTVHTSPDGSAPGGGGFGVWVSDNPNAADAVLPVRLLDSVSVLVVVPKPAVTVRAVRDGSVLASVPVVDQAAVVDAPAGPGLTFEALDKDGTVLDVARLPQGPPADTDVVPW</sequence>
<gene>
    <name evidence="2" type="ORF">Asi02nite_45070</name>
</gene>
<evidence type="ECO:0000256" key="1">
    <source>
        <dbReference type="SAM" id="Phobius"/>
    </source>
</evidence>
<evidence type="ECO:0000313" key="3">
    <source>
        <dbReference type="Proteomes" id="UP000604117"/>
    </source>
</evidence>